<evidence type="ECO:0000313" key="2">
    <source>
        <dbReference type="EMBL" id="KAF5900469.1"/>
    </source>
</evidence>
<protein>
    <submittedName>
        <fullName evidence="2">Uncharacterized protein</fullName>
    </submittedName>
</protein>
<evidence type="ECO:0000313" key="3">
    <source>
        <dbReference type="Proteomes" id="UP000727407"/>
    </source>
</evidence>
<feature type="compositionally biased region" description="Polar residues" evidence="1">
    <location>
        <begin position="38"/>
        <end position="47"/>
    </location>
</feature>
<comment type="caution">
    <text evidence="2">The sequence shown here is derived from an EMBL/GenBank/DDBJ whole genome shotgun (WGS) entry which is preliminary data.</text>
</comment>
<gene>
    <name evidence="2" type="ORF">DAT39_009789</name>
</gene>
<dbReference type="Proteomes" id="UP000727407">
    <property type="component" value="Unassembled WGS sequence"/>
</dbReference>
<proteinExistence type="predicted"/>
<feature type="region of interest" description="Disordered" evidence="1">
    <location>
        <begin position="1"/>
        <end position="55"/>
    </location>
</feature>
<dbReference type="EMBL" id="QNUK01000134">
    <property type="protein sequence ID" value="KAF5900469.1"/>
    <property type="molecule type" value="Genomic_DNA"/>
</dbReference>
<accession>A0A8J4TY30</accession>
<evidence type="ECO:0000256" key="1">
    <source>
        <dbReference type="SAM" id="MobiDB-lite"/>
    </source>
</evidence>
<name>A0A8J4TY30_CLAMG</name>
<sequence>RDRMRERRNRIAAAASNKKDKDISKKTKKKQEKAGSILEQTVETDPCSSLHELLS</sequence>
<reference evidence="2" key="1">
    <citation type="submission" date="2020-07" db="EMBL/GenBank/DDBJ databases">
        <title>Clarias magur genome sequencing, assembly and annotation.</title>
        <authorList>
            <person name="Kushwaha B."/>
            <person name="Kumar R."/>
            <person name="Das P."/>
            <person name="Joshi C.G."/>
            <person name="Kumar D."/>
            <person name="Nagpure N.S."/>
            <person name="Pandey M."/>
            <person name="Agarwal S."/>
            <person name="Srivastava S."/>
            <person name="Singh M."/>
            <person name="Sahoo L."/>
            <person name="Jayasankar P."/>
            <person name="Meher P.K."/>
            <person name="Koringa P.G."/>
            <person name="Iquebal M.A."/>
            <person name="Das S.P."/>
            <person name="Bit A."/>
            <person name="Patnaik S."/>
            <person name="Patel N."/>
            <person name="Shah T.M."/>
            <person name="Hinsu A."/>
            <person name="Jena J.K."/>
        </authorList>
    </citation>
    <scope>NUCLEOTIDE SEQUENCE</scope>
    <source>
        <strain evidence="2">CIFAMagur01</strain>
        <tissue evidence="2">Testis</tissue>
    </source>
</reference>
<feature type="non-terminal residue" evidence="2">
    <location>
        <position position="1"/>
    </location>
</feature>
<organism evidence="2 3">
    <name type="scientific">Clarias magur</name>
    <name type="common">Asian catfish</name>
    <name type="synonym">Macropteronotus magur</name>
    <dbReference type="NCBI Taxonomy" id="1594786"/>
    <lineage>
        <taxon>Eukaryota</taxon>
        <taxon>Metazoa</taxon>
        <taxon>Chordata</taxon>
        <taxon>Craniata</taxon>
        <taxon>Vertebrata</taxon>
        <taxon>Euteleostomi</taxon>
        <taxon>Actinopterygii</taxon>
        <taxon>Neopterygii</taxon>
        <taxon>Teleostei</taxon>
        <taxon>Ostariophysi</taxon>
        <taxon>Siluriformes</taxon>
        <taxon>Clariidae</taxon>
        <taxon>Clarias</taxon>
    </lineage>
</organism>
<dbReference type="AlphaFoldDB" id="A0A8J4TY30"/>
<keyword evidence="3" id="KW-1185">Reference proteome</keyword>
<feature type="compositionally biased region" description="Basic residues" evidence="1">
    <location>
        <begin position="1"/>
        <end position="10"/>
    </location>
</feature>